<dbReference type="Pfam" id="PF18052">
    <property type="entry name" value="Rx_N"/>
    <property type="match status" value="1"/>
</dbReference>
<protein>
    <recommendedName>
        <fullName evidence="4">Disease resistance N-terminal domain-containing protein</fullName>
    </recommendedName>
</protein>
<organism evidence="5 6">
    <name type="scientific">Salix purpurea</name>
    <name type="common">Purple osier willow</name>
    <dbReference type="NCBI Taxonomy" id="77065"/>
    <lineage>
        <taxon>Eukaryota</taxon>
        <taxon>Viridiplantae</taxon>
        <taxon>Streptophyta</taxon>
        <taxon>Embryophyta</taxon>
        <taxon>Tracheophyta</taxon>
        <taxon>Spermatophyta</taxon>
        <taxon>Magnoliopsida</taxon>
        <taxon>eudicotyledons</taxon>
        <taxon>Gunneridae</taxon>
        <taxon>Pentapetalae</taxon>
        <taxon>rosids</taxon>
        <taxon>fabids</taxon>
        <taxon>Malpighiales</taxon>
        <taxon>Salicaceae</taxon>
        <taxon>Saliceae</taxon>
        <taxon>Salix</taxon>
    </lineage>
</organism>
<feature type="domain" description="Disease resistance N-terminal" evidence="4">
    <location>
        <begin position="10"/>
        <end position="89"/>
    </location>
</feature>
<evidence type="ECO:0000259" key="4">
    <source>
        <dbReference type="Pfam" id="PF18052"/>
    </source>
</evidence>
<dbReference type="AlphaFoldDB" id="A0A9Q0WGD4"/>
<evidence type="ECO:0000256" key="3">
    <source>
        <dbReference type="ARBA" id="ARBA00022821"/>
    </source>
</evidence>
<reference evidence="5" key="1">
    <citation type="submission" date="2022-11" db="EMBL/GenBank/DDBJ databases">
        <authorList>
            <person name="Hyden B.L."/>
            <person name="Feng K."/>
            <person name="Yates T."/>
            <person name="Jawdy S."/>
            <person name="Smart L.B."/>
            <person name="Muchero W."/>
        </authorList>
    </citation>
    <scope>NUCLEOTIDE SEQUENCE</scope>
    <source>
        <tissue evidence="5">Shoot tip</tissue>
    </source>
</reference>
<dbReference type="GO" id="GO:0006952">
    <property type="term" value="P:defense response"/>
    <property type="evidence" value="ECO:0007669"/>
    <property type="project" value="UniProtKB-KW"/>
</dbReference>
<dbReference type="Gene3D" id="1.20.5.4130">
    <property type="match status" value="1"/>
</dbReference>
<name>A0A9Q0WGD4_SALPP</name>
<keyword evidence="3" id="KW-0611">Plant defense</keyword>
<keyword evidence="6" id="KW-1185">Reference proteome</keyword>
<evidence type="ECO:0000256" key="1">
    <source>
        <dbReference type="ARBA" id="ARBA00022737"/>
    </source>
</evidence>
<sequence>MEESEADIAKSLPGKSGSFTVTEISKAWGREADQARLEENFSATNAVLMDAERQQSQNEKIGFWLQKLREFMYDAEDDALDEFDKASGEKYREHWQKATPLLFKF</sequence>
<dbReference type="InterPro" id="IPR041118">
    <property type="entry name" value="Rx_N"/>
</dbReference>
<keyword evidence="1" id="KW-0677">Repeat</keyword>
<dbReference type="EMBL" id="JAPFFK010000004">
    <property type="protein sequence ID" value="KAJ6766756.1"/>
    <property type="molecule type" value="Genomic_DNA"/>
</dbReference>
<keyword evidence="2" id="KW-0547">Nucleotide-binding</keyword>
<evidence type="ECO:0000313" key="5">
    <source>
        <dbReference type="EMBL" id="KAJ6766756.1"/>
    </source>
</evidence>
<reference evidence="5" key="2">
    <citation type="journal article" date="2023" name="Int. J. Mol. Sci.">
        <title>De Novo Assembly and Annotation of 11 Diverse Shrub Willow (Salix) Genomes Reveals Novel Gene Organization in Sex-Linked Regions.</title>
        <authorList>
            <person name="Hyden B."/>
            <person name="Feng K."/>
            <person name="Yates T.B."/>
            <person name="Jawdy S."/>
            <person name="Cereghino C."/>
            <person name="Smart L.B."/>
            <person name="Muchero W."/>
        </authorList>
    </citation>
    <scope>NUCLEOTIDE SEQUENCE</scope>
    <source>
        <tissue evidence="5">Shoot tip</tissue>
    </source>
</reference>
<dbReference type="Proteomes" id="UP001151532">
    <property type="component" value="Chromosome 4"/>
</dbReference>
<proteinExistence type="predicted"/>
<accession>A0A9Q0WGD4</accession>
<evidence type="ECO:0000313" key="6">
    <source>
        <dbReference type="Proteomes" id="UP001151532"/>
    </source>
</evidence>
<evidence type="ECO:0000256" key="2">
    <source>
        <dbReference type="ARBA" id="ARBA00022741"/>
    </source>
</evidence>
<dbReference type="GO" id="GO:0000166">
    <property type="term" value="F:nucleotide binding"/>
    <property type="evidence" value="ECO:0007669"/>
    <property type="project" value="UniProtKB-KW"/>
</dbReference>
<dbReference type="OrthoDB" id="2018467at2759"/>
<comment type="caution">
    <text evidence="5">The sequence shown here is derived from an EMBL/GenBank/DDBJ whole genome shotgun (WGS) entry which is preliminary data.</text>
</comment>
<gene>
    <name evidence="5" type="ORF">OIU79_022674</name>
</gene>